<dbReference type="Proteomes" id="UP000287224">
    <property type="component" value="Unassembled WGS sequence"/>
</dbReference>
<reference evidence="3" key="1">
    <citation type="submission" date="2018-12" db="EMBL/GenBank/DDBJ databases">
        <title>Tengunoibacter tsumagoiensis gen. nov., sp. nov., Dictyobacter kobayashii sp. nov., D. alpinus sp. nov., and D. joshuensis sp. nov. and description of Dictyobacteraceae fam. nov. within the order Ktedonobacterales isolated from Tengu-no-mugimeshi.</title>
        <authorList>
            <person name="Wang C.M."/>
            <person name="Zheng Y."/>
            <person name="Sakai Y."/>
            <person name="Toyoda A."/>
            <person name="Minakuchi Y."/>
            <person name="Abe K."/>
            <person name="Yokota A."/>
            <person name="Yabe S."/>
        </authorList>
    </citation>
    <scope>NUCLEOTIDE SEQUENCE [LARGE SCALE GENOMIC DNA]</scope>
    <source>
        <strain evidence="3">S-27</strain>
    </source>
</reference>
<keyword evidence="3" id="KW-1185">Reference proteome</keyword>
<comment type="caution">
    <text evidence="2">The sequence shown here is derived from an EMBL/GenBank/DDBJ whole genome shotgun (WGS) entry which is preliminary data.</text>
</comment>
<evidence type="ECO:0000313" key="2">
    <source>
        <dbReference type="EMBL" id="GCE09372.1"/>
    </source>
</evidence>
<feature type="region of interest" description="Disordered" evidence="1">
    <location>
        <begin position="1"/>
        <end position="25"/>
    </location>
</feature>
<evidence type="ECO:0000256" key="1">
    <source>
        <dbReference type="SAM" id="MobiDB-lite"/>
    </source>
</evidence>
<evidence type="ECO:0000313" key="3">
    <source>
        <dbReference type="Proteomes" id="UP000287224"/>
    </source>
</evidence>
<proteinExistence type="predicted"/>
<gene>
    <name evidence="2" type="ORF">KDAU_67010</name>
</gene>
<accession>A0A401ZRC6</accession>
<name>A0A401ZRC6_9CHLR</name>
<sequence>MVAAMHALHRGKQPQQRPSILDTFHNGCRDAPDTVEDEAMQYVLYWMSDFLEYFEANFNGMYRTYNTIGGQGE</sequence>
<dbReference type="AlphaFoldDB" id="A0A401ZRC6"/>
<dbReference type="EMBL" id="BIFQ01000002">
    <property type="protein sequence ID" value="GCE09372.1"/>
    <property type="molecule type" value="Genomic_DNA"/>
</dbReference>
<organism evidence="2 3">
    <name type="scientific">Dictyobacter aurantiacus</name>
    <dbReference type="NCBI Taxonomy" id="1936993"/>
    <lineage>
        <taxon>Bacteria</taxon>
        <taxon>Bacillati</taxon>
        <taxon>Chloroflexota</taxon>
        <taxon>Ktedonobacteria</taxon>
        <taxon>Ktedonobacterales</taxon>
        <taxon>Dictyobacteraceae</taxon>
        <taxon>Dictyobacter</taxon>
    </lineage>
</organism>
<protein>
    <submittedName>
        <fullName evidence="2">Uncharacterized protein</fullName>
    </submittedName>
</protein>